<keyword evidence="2" id="KW-1185">Reference proteome</keyword>
<evidence type="ECO:0000313" key="2">
    <source>
        <dbReference type="Proteomes" id="UP000078476"/>
    </source>
</evidence>
<dbReference type="AlphaFoldDB" id="A0A177N1C7"/>
<name>A0A177N1C7_9GAMM</name>
<evidence type="ECO:0008006" key="3">
    <source>
        <dbReference type="Google" id="ProtNLM"/>
    </source>
</evidence>
<dbReference type="EMBL" id="LUUI01000137">
    <property type="protein sequence ID" value="OAI11746.1"/>
    <property type="molecule type" value="Genomic_DNA"/>
</dbReference>
<dbReference type="Proteomes" id="UP000078476">
    <property type="component" value="Unassembled WGS sequence"/>
</dbReference>
<organism evidence="1 2">
    <name type="scientific">Methylomonas lenta</name>
    <dbReference type="NCBI Taxonomy" id="980561"/>
    <lineage>
        <taxon>Bacteria</taxon>
        <taxon>Pseudomonadati</taxon>
        <taxon>Pseudomonadota</taxon>
        <taxon>Gammaproteobacteria</taxon>
        <taxon>Methylococcales</taxon>
        <taxon>Methylococcaceae</taxon>
        <taxon>Methylomonas</taxon>
    </lineage>
</organism>
<dbReference type="OrthoDB" id="5566735at2"/>
<comment type="caution">
    <text evidence="1">The sequence shown here is derived from an EMBL/GenBank/DDBJ whole genome shotgun (WGS) entry which is preliminary data.</text>
</comment>
<dbReference type="STRING" id="980561.A1359_01600"/>
<accession>A0A177N1C7</accession>
<sequence>MADLDDMTTGQIPLFRPKQLPRKKQLSAQGLKAQRIIKKHAVIVGGIGLIPLARLSDQMLMGGLLVKLLRDLCRIYAVSFSDQQTKILVAAILGGAHSGWISRYLMRFIKGYAPVLHTPAVLLLRPAVSGMLVYYIGRLFLVHLESGVWHAEPKE</sequence>
<evidence type="ECO:0000313" key="1">
    <source>
        <dbReference type="EMBL" id="OAI11746.1"/>
    </source>
</evidence>
<protein>
    <recommendedName>
        <fullName evidence="3">DUF697 domain-containing protein</fullName>
    </recommendedName>
</protein>
<gene>
    <name evidence="1" type="ORF">A1359_01600</name>
</gene>
<reference evidence="1 2" key="1">
    <citation type="submission" date="2016-03" db="EMBL/GenBank/DDBJ databases">
        <authorList>
            <person name="Ploux O."/>
        </authorList>
    </citation>
    <scope>NUCLEOTIDE SEQUENCE [LARGE SCALE GENOMIC DNA]</scope>
    <source>
        <strain evidence="1 2">R-45370</strain>
    </source>
</reference>
<dbReference type="RefSeq" id="WP_066985699.1">
    <property type="nucleotide sequence ID" value="NZ_LUUI01000137.1"/>
</dbReference>
<proteinExistence type="predicted"/>